<protein>
    <submittedName>
        <fullName evidence="1">Uncharacterized protein</fullName>
    </submittedName>
</protein>
<gene>
    <name evidence="1" type="ORF">ACJMK2_033986</name>
</gene>
<accession>A0ABD3WSB6</accession>
<organism evidence="1 2">
    <name type="scientific">Sinanodonta woodiana</name>
    <name type="common">Chinese pond mussel</name>
    <name type="synonym">Anodonta woodiana</name>
    <dbReference type="NCBI Taxonomy" id="1069815"/>
    <lineage>
        <taxon>Eukaryota</taxon>
        <taxon>Metazoa</taxon>
        <taxon>Spiralia</taxon>
        <taxon>Lophotrochozoa</taxon>
        <taxon>Mollusca</taxon>
        <taxon>Bivalvia</taxon>
        <taxon>Autobranchia</taxon>
        <taxon>Heteroconchia</taxon>
        <taxon>Palaeoheterodonta</taxon>
        <taxon>Unionida</taxon>
        <taxon>Unionoidea</taxon>
        <taxon>Unionidae</taxon>
        <taxon>Unioninae</taxon>
        <taxon>Sinanodonta</taxon>
    </lineage>
</organism>
<reference evidence="1 2" key="1">
    <citation type="submission" date="2024-11" db="EMBL/GenBank/DDBJ databases">
        <title>Chromosome-level genome assembly of the freshwater bivalve Anodonta woodiana.</title>
        <authorList>
            <person name="Chen X."/>
        </authorList>
    </citation>
    <scope>NUCLEOTIDE SEQUENCE [LARGE SCALE GENOMIC DNA]</scope>
    <source>
        <strain evidence="1">MN2024</strain>
        <tissue evidence="1">Gills</tissue>
    </source>
</reference>
<dbReference type="Proteomes" id="UP001634394">
    <property type="component" value="Unassembled WGS sequence"/>
</dbReference>
<proteinExistence type="predicted"/>
<dbReference type="AlphaFoldDB" id="A0ABD3WSB6"/>
<keyword evidence="2" id="KW-1185">Reference proteome</keyword>
<dbReference type="EMBL" id="JBJQND010000005">
    <property type="protein sequence ID" value="KAL3876108.1"/>
    <property type="molecule type" value="Genomic_DNA"/>
</dbReference>
<evidence type="ECO:0000313" key="2">
    <source>
        <dbReference type="Proteomes" id="UP001634394"/>
    </source>
</evidence>
<sequence>MASSIPNQEEELRKALETLINCSAFTEKAKMDPEKYPHLEQHMQTCVSISMEIMHKAKDCQINCREYLLNCQASLLRPTPGRGK</sequence>
<comment type="caution">
    <text evidence="1">The sequence shown here is derived from an EMBL/GenBank/DDBJ whole genome shotgun (WGS) entry which is preliminary data.</text>
</comment>
<name>A0ABD3WSB6_SINWO</name>
<evidence type="ECO:0000313" key="1">
    <source>
        <dbReference type="EMBL" id="KAL3876108.1"/>
    </source>
</evidence>